<accession>A0A1V6UU00</accession>
<feature type="domain" description="Shikimate dehydrogenase substrate binding N-terminal" evidence="1">
    <location>
        <begin position="28"/>
        <end position="107"/>
    </location>
</feature>
<dbReference type="SUPFAM" id="SSF53223">
    <property type="entry name" value="Aminoacid dehydrogenase-like, N-terminal domain"/>
    <property type="match status" value="1"/>
</dbReference>
<dbReference type="GO" id="GO:0009423">
    <property type="term" value="P:chorismate biosynthetic process"/>
    <property type="evidence" value="ECO:0007669"/>
    <property type="project" value="TreeGrafter"/>
</dbReference>
<dbReference type="AlphaFoldDB" id="A0A1V6UU00"/>
<keyword evidence="3" id="KW-1185">Reference proteome</keyword>
<proteinExistence type="predicted"/>
<dbReference type="Gene3D" id="3.40.50.720">
    <property type="entry name" value="NAD(P)-binding Rossmann-like Domain"/>
    <property type="match status" value="1"/>
</dbReference>
<dbReference type="InterPro" id="IPR046346">
    <property type="entry name" value="Aminoacid_DH-like_N_sf"/>
</dbReference>
<dbReference type="Proteomes" id="UP000191500">
    <property type="component" value="Unassembled WGS sequence"/>
</dbReference>
<name>A0A1V6UU00_9EURO</name>
<gene>
    <name evidence="2" type="ORF">PENCOP_c004G04906</name>
</gene>
<dbReference type="InterPro" id="IPR022893">
    <property type="entry name" value="Shikimate_DH_fam"/>
</dbReference>
<dbReference type="Gene3D" id="3.40.50.10860">
    <property type="entry name" value="Leucine Dehydrogenase, chain A, domain 1"/>
    <property type="match status" value="1"/>
</dbReference>
<evidence type="ECO:0000313" key="2">
    <source>
        <dbReference type="EMBL" id="OQE41912.1"/>
    </source>
</evidence>
<protein>
    <recommendedName>
        <fullName evidence="1">Shikimate dehydrogenase substrate binding N-terminal domain-containing protein</fullName>
    </recommendedName>
</protein>
<dbReference type="STRING" id="36646.A0A1V6UU00"/>
<dbReference type="InterPro" id="IPR013708">
    <property type="entry name" value="Shikimate_DH-bd_N"/>
</dbReference>
<reference evidence="3" key="1">
    <citation type="journal article" date="2017" name="Nat. Microbiol.">
        <title>Global analysis of biosynthetic gene clusters reveals vast potential of secondary metabolite production in Penicillium species.</title>
        <authorList>
            <person name="Nielsen J.C."/>
            <person name="Grijseels S."/>
            <person name="Prigent S."/>
            <person name="Ji B."/>
            <person name="Dainat J."/>
            <person name="Nielsen K.F."/>
            <person name="Frisvad J.C."/>
            <person name="Workman M."/>
            <person name="Nielsen J."/>
        </authorList>
    </citation>
    <scope>NUCLEOTIDE SEQUENCE [LARGE SCALE GENOMIC DNA]</scope>
    <source>
        <strain evidence="3">IBT 31321</strain>
    </source>
</reference>
<evidence type="ECO:0000313" key="3">
    <source>
        <dbReference type="Proteomes" id="UP000191500"/>
    </source>
</evidence>
<dbReference type="EMBL" id="MDDG01000004">
    <property type="protein sequence ID" value="OQE41912.1"/>
    <property type="molecule type" value="Genomic_DNA"/>
</dbReference>
<dbReference type="GO" id="GO:0019632">
    <property type="term" value="P:shikimate metabolic process"/>
    <property type="evidence" value="ECO:0007669"/>
    <property type="project" value="TreeGrafter"/>
</dbReference>
<dbReference type="Pfam" id="PF08501">
    <property type="entry name" value="Shikimate_dh_N"/>
    <property type="match status" value="1"/>
</dbReference>
<organism evidence="2 3">
    <name type="scientific">Penicillium coprophilum</name>
    <dbReference type="NCBI Taxonomy" id="36646"/>
    <lineage>
        <taxon>Eukaryota</taxon>
        <taxon>Fungi</taxon>
        <taxon>Dikarya</taxon>
        <taxon>Ascomycota</taxon>
        <taxon>Pezizomycotina</taxon>
        <taxon>Eurotiomycetes</taxon>
        <taxon>Eurotiomycetidae</taxon>
        <taxon>Eurotiales</taxon>
        <taxon>Aspergillaceae</taxon>
        <taxon>Penicillium</taxon>
    </lineage>
</organism>
<dbReference type="GO" id="GO:0004764">
    <property type="term" value="F:shikimate 3-dehydrogenase (NADP+) activity"/>
    <property type="evidence" value="ECO:0007669"/>
    <property type="project" value="InterPro"/>
</dbReference>
<dbReference type="InterPro" id="IPR036291">
    <property type="entry name" value="NAD(P)-bd_dom_sf"/>
</dbReference>
<dbReference type="SUPFAM" id="SSF51735">
    <property type="entry name" value="NAD(P)-binding Rossmann-fold domains"/>
    <property type="match status" value="1"/>
</dbReference>
<sequence>MDLLKQSYTHGSSPLPPNATATPYHVYLFGGNISKSLSPLLHSILFRANSASWSFHLTETTDSEIFRKRLQDKTCIGTTITMPNKVSFGLLLDGLTEEARMIGAVNTSFIRLDKNGQRRHIGTNTDCIGIRDSILYRMPHAATAAKARPSMVIGGGGAARSAIFALWKWFGSTEIYIANRLEAEVDALMTFFQSTAPDITLKYLTTVEEAATCETPYIVVGTIPNNIPREPGEITCRKICDTILRRKDKGIVLDMCYLPSPVTYLYTNGKGNGWTVIPGTEALVRVCIAQQILWLEKDVNQQGVDDAMSAIWKAVNQRQSGPKASKI</sequence>
<evidence type="ECO:0000259" key="1">
    <source>
        <dbReference type="Pfam" id="PF08501"/>
    </source>
</evidence>
<comment type="caution">
    <text evidence="2">The sequence shown here is derived from an EMBL/GenBank/DDBJ whole genome shotgun (WGS) entry which is preliminary data.</text>
</comment>
<dbReference type="PANTHER" id="PTHR21089:SF1">
    <property type="entry name" value="BIFUNCTIONAL 3-DEHYDROQUINATE DEHYDRATASE_SHIKIMATE DEHYDROGENASE, CHLOROPLASTIC"/>
    <property type="match status" value="1"/>
</dbReference>
<dbReference type="PANTHER" id="PTHR21089">
    <property type="entry name" value="SHIKIMATE DEHYDROGENASE"/>
    <property type="match status" value="1"/>
</dbReference>